<name>A0A024FTT7_9STRA</name>
<proteinExistence type="predicted"/>
<protein>
    <submittedName>
        <fullName evidence="1">Uncharacterized protein</fullName>
    </submittedName>
</protein>
<dbReference type="EMBL" id="CAIX01000083">
    <property type="protein sequence ID" value="CCI10074.1"/>
    <property type="molecule type" value="Genomic_DNA"/>
</dbReference>
<comment type="caution">
    <text evidence="1">The sequence shown here is derived from an EMBL/GenBank/DDBJ whole genome shotgun (WGS) entry which is preliminary data.</text>
</comment>
<accession>A0A024FTT7</accession>
<keyword evidence="2" id="KW-1185">Reference proteome</keyword>
<dbReference type="Proteomes" id="UP000053237">
    <property type="component" value="Unassembled WGS sequence"/>
</dbReference>
<reference evidence="1 2" key="1">
    <citation type="submission" date="2012-05" db="EMBL/GenBank/DDBJ databases">
        <title>Recombination and specialization in a pathogen metapopulation.</title>
        <authorList>
            <person name="Gardiner A."/>
            <person name="Kemen E."/>
            <person name="Schultz-Larsen T."/>
            <person name="MacLean D."/>
            <person name="Van Oosterhout C."/>
            <person name="Jones J.D.G."/>
        </authorList>
    </citation>
    <scope>NUCLEOTIDE SEQUENCE [LARGE SCALE GENOMIC DNA]</scope>
    <source>
        <strain evidence="1 2">Ac Nc2</strain>
    </source>
</reference>
<evidence type="ECO:0000313" key="1">
    <source>
        <dbReference type="EMBL" id="CCI10074.1"/>
    </source>
</evidence>
<dbReference type="InParanoid" id="A0A024FTT7"/>
<sequence length="120" mass="13425">MIYYKHKTAPGFDDFGLIKSRVTHQEAKTESCVSCAQSSINPFILLNEKHESYFDGATDEDNDLAKLKNNCLTQNGPCESVSPMVRDIKVLHSFGRNDVLSVADDVGQSEHAAKWTKAYR</sequence>
<evidence type="ECO:0000313" key="2">
    <source>
        <dbReference type="Proteomes" id="UP000053237"/>
    </source>
</evidence>
<dbReference type="AlphaFoldDB" id="A0A024FTT7"/>
<gene>
    <name evidence="1" type="ORF">BN9_057590</name>
</gene>
<organism evidence="1 2">
    <name type="scientific">Albugo candida</name>
    <dbReference type="NCBI Taxonomy" id="65357"/>
    <lineage>
        <taxon>Eukaryota</taxon>
        <taxon>Sar</taxon>
        <taxon>Stramenopiles</taxon>
        <taxon>Oomycota</taxon>
        <taxon>Peronosporomycetes</taxon>
        <taxon>Albuginales</taxon>
        <taxon>Albuginaceae</taxon>
        <taxon>Albugo</taxon>
    </lineage>
</organism>